<evidence type="ECO:0000313" key="1">
    <source>
        <dbReference type="EMBL" id="QJD97034.1"/>
    </source>
</evidence>
<dbReference type="KEGG" id="mrob:HH214_14735"/>
<protein>
    <submittedName>
        <fullName evidence="1">Uncharacterized protein</fullName>
    </submittedName>
</protein>
<dbReference type="AlphaFoldDB" id="A0A7L5E5I9"/>
<organism evidence="1 2">
    <name type="scientific">Mucilaginibacter robiniae</name>
    <dbReference type="NCBI Taxonomy" id="2728022"/>
    <lineage>
        <taxon>Bacteria</taxon>
        <taxon>Pseudomonadati</taxon>
        <taxon>Bacteroidota</taxon>
        <taxon>Sphingobacteriia</taxon>
        <taxon>Sphingobacteriales</taxon>
        <taxon>Sphingobacteriaceae</taxon>
        <taxon>Mucilaginibacter</taxon>
    </lineage>
</organism>
<dbReference type="Proteomes" id="UP000503278">
    <property type="component" value="Chromosome"/>
</dbReference>
<name>A0A7L5E5I9_9SPHI</name>
<keyword evidence="2" id="KW-1185">Reference proteome</keyword>
<reference evidence="1 2" key="1">
    <citation type="submission" date="2020-04" db="EMBL/GenBank/DDBJ databases">
        <title>Genome sequencing of novel species.</title>
        <authorList>
            <person name="Heo J."/>
            <person name="Kim S.-J."/>
            <person name="Kim J.-S."/>
            <person name="Hong S.-B."/>
            <person name="Kwon S.-W."/>
        </authorList>
    </citation>
    <scope>NUCLEOTIDE SEQUENCE [LARGE SCALE GENOMIC DNA]</scope>
    <source>
        <strain evidence="1 2">F39-2</strain>
    </source>
</reference>
<evidence type="ECO:0000313" key="2">
    <source>
        <dbReference type="Proteomes" id="UP000503278"/>
    </source>
</evidence>
<proteinExistence type="predicted"/>
<accession>A0A7L5E5I9</accession>
<dbReference type="RefSeq" id="WP_169608862.1">
    <property type="nucleotide sequence ID" value="NZ_CP051682.1"/>
</dbReference>
<dbReference type="EMBL" id="CP051682">
    <property type="protein sequence ID" value="QJD97034.1"/>
    <property type="molecule type" value="Genomic_DNA"/>
</dbReference>
<gene>
    <name evidence="1" type="ORF">HH214_14735</name>
</gene>
<sequence length="72" mass="8014">MEDFGITLAVNSRQIPATVHTRVVDDTTYYDIVSDDFSISIFKDTMYTWKAEDSGGFSADEINSIGEQINNG</sequence>